<dbReference type="Proteomes" id="UP000054560">
    <property type="component" value="Unassembled WGS sequence"/>
</dbReference>
<dbReference type="RefSeq" id="XP_014146927.1">
    <property type="nucleotide sequence ID" value="XM_014291452.1"/>
</dbReference>
<dbReference type="GeneID" id="25914918"/>
<dbReference type="AlphaFoldDB" id="A0A0L0F8I2"/>
<evidence type="ECO:0000313" key="2">
    <source>
        <dbReference type="Proteomes" id="UP000054560"/>
    </source>
</evidence>
<proteinExistence type="predicted"/>
<organism evidence="1 2">
    <name type="scientific">Sphaeroforma arctica JP610</name>
    <dbReference type="NCBI Taxonomy" id="667725"/>
    <lineage>
        <taxon>Eukaryota</taxon>
        <taxon>Ichthyosporea</taxon>
        <taxon>Ichthyophonida</taxon>
        <taxon>Sphaeroforma</taxon>
    </lineage>
</organism>
<sequence length="81" mass="9012">MEAFVTALESKVLARDAEREERMQAVINLCDQEQAEKDEAHTSEIQCLKTGLVSMNEQVNVKKVHQPGISKSSLVRLVEGS</sequence>
<protein>
    <submittedName>
        <fullName evidence="1">Uncharacterized protein</fullName>
    </submittedName>
</protein>
<gene>
    <name evidence="1" type="ORF">SARC_14414</name>
</gene>
<accession>A0A0L0F8I2</accession>
<name>A0A0L0F8I2_9EUKA</name>
<reference evidence="1 2" key="1">
    <citation type="submission" date="2011-02" db="EMBL/GenBank/DDBJ databases">
        <title>The Genome Sequence of Sphaeroforma arctica JP610.</title>
        <authorList>
            <consortium name="The Broad Institute Genome Sequencing Platform"/>
            <person name="Russ C."/>
            <person name="Cuomo C."/>
            <person name="Young S.K."/>
            <person name="Zeng Q."/>
            <person name="Gargeya S."/>
            <person name="Alvarado L."/>
            <person name="Berlin A."/>
            <person name="Chapman S.B."/>
            <person name="Chen Z."/>
            <person name="Freedman E."/>
            <person name="Gellesch M."/>
            <person name="Goldberg J."/>
            <person name="Griggs A."/>
            <person name="Gujja S."/>
            <person name="Heilman E."/>
            <person name="Heiman D."/>
            <person name="Howarth C."/>
            <person name="Mehta T."/>
            <person name="Neiman D."/>
            <person name="Pearson M."/>
            <person name="Roberts A."/>
            <person name="Saif S."/>
            <person name="Shea T."/>
            <person name="Shenoy N."/>
            <person name="Sisk P."/>
            <person name="Stolte C."/>
            <person name="Sykes S."/>
            <person name="White J."/>
            <person name="Yandava C."/>
            <person name="Burger G."/>
            <person name="Gray M.W."/>
            <person name="Holland P.W.H."/>
            <person name="King N."/>
            <person name="Lang F.B.F."/>
            <person name="Roger A.J."/>
            <person name="Ruiz-Trillo I."/>
            <person name="Haas B."/>
            <person name="Nusbaum C."/>
            <person name="Birren B."/>
        </authorList>
    </citation>
    <scope>NUCLEOTIDE SEQUENCE [LARGE SCALE GENOMIC DNA]</scope>
    <source>
        <strain evidence="1 2">JP610</strain>
    </source>
</reference>
<keyword evidence="2" id="KW-1185">Reference proteome</keyword>
<evidence type="ECO:0000313" key="1">
    <source>
        <dbReference type="EMBL" id="KNC73025.1"/>
    </source>
</evidence>
<dbReference type="EMBL" id="KQ246189">
    <property type="protein sequence ID" value="KNC73025.1"/>
    <property type="molecule type" value="Genomic_DNA"/>
</dbReference>